<reference evidence="2 3" key="1">
    <citation type="submission" date="2018-06" db="EMBL/GenBank/DDBJ databases">
        <authorList>
            <consortium name="Pathogen Informatics"/>
            <person name="Doyle S."/>
        </authorList>
    </citation>
    <scope>NUCLEOTIDE SEQUENCE [LARGE SCALE GENOMIC DNA]</scope>
    <source>
        <strain evidence="2 3">NCTC12872</strain>
    </source>
</reference>
<evidence type="ECO:0000313" key="3">
    <source>
        <dbReference type="Proteomes" id="UP000255417"/>
    </source>
</evidence>
<feature type="transmembrane region" description="Helical" evidence="1">
    <location>
        <begin position="70"/>
        <end position="89"/>
    </location>
</feature>
<keyword evidence="1" id="KW-0812">Transmembrane</keyword>
<evidence type="ECO:0000256" key="1">
    <source>
        <dbReference type="SAM" id="Phobius"/>
    </source>
</evidence>
<dbReference type="InterPro" id="IPR003744">
    <property type="entry name" value="YhhQ"/>
</dbReference>
<name>A0A379CDT8_9PAST</name>
<organism evidence="2 3">
    <name type="scientific">Phocoenobacter uteri</name>
    <dbReference type="NCBI Taxonomy" id="146806"/>
    <lineage>
        <taxon>Bacteria</taxon>
        <taxon>Pseudomonadati</taxon>
        <taxon>Pseudomonadota</taxon>
        <taxon>Gammaproteobacteria</taxon>
        <taxon>Pasteurellales</taxon>
        <taxon>Pasteurellaceae</taxon>
        <taxon>Phocoenobacter</taxon>
    </lineage>
</organism>
<keyword evidence="1" id="KW-1133">Transmembrane helix</keyword>
<feature type="transmembrane region" description="Helical" evidence="1">
    <location>
        <begin position="155"/>
        <end position="174"/>
    </location>
</feature>
<feature type="transmembrane region" description="Helical" evidence="1">
    <location>
        <begin position="126"/>
        <end position="149"/>
    </location>
</feature>
<dbReference type="Proteomes" id="UP000255417">
    <property type="component" value="Unassembled WGS sequence"/>
</dbReference>
<protein>
    <submittedName>
        <fullName evidence="2">Conserved hypothetical integral membrane protein</fullName>
    </submittedName>
</protein>
<dbReference type="Pfam" id="PF02592">
    <property type="entry name" value="Vut_1"/>
    <property type="match status" value="1"/>
</dbReference>
<dbReference type="RefSeq" id="WP_218563626.1">
    <property type="nucleotide sequence ID" value="NZ_LWIF01000001.1"/>
</dbReference>
<dbReference type="PANTHER" id="PTHR34300:SF2">
    <property type="entry name" value="QUEUOSINE PRECURSOR TRANSPORTER-RELATED"/>
    <property type="match status" value="1"/>
</dbReference>
<feature type="transmembrane region" description="Helical" evidence="1">
    <location>
        <begin position="12"/>
        <end position="33"/>
    </location>
</feature>
<feature type="transmembrane region" description="Helical" evidence="1">
    <location>
        <begin position="39"/>
        <end position="58"/>
    </location>
</feature>
<gene>
    <name evidence="2" type="ORF">NCTC12872_01934</name>
</gene>
<sequence>MMNLPIWRGLTLSHPIFLVFLYVVSILLANITLNIFIPLPFYGMLSVGTIFFAAIFTLRDKIHFYGGLKFVYWAIFMAVIVNVIVSYWLDVPSRFIFASFLSITVSELADTAIFHRFKHRKFVMRVLSSNALSVPLDSVLFTFLAFYGILPLTEIWQIIYADIVVKYAIAMLFVTKFWQLKRLQQA</sequence>
<keyword evidence="3" id="KW-1185">Reference proteome</keyword>
<proteinExistence type="predicted"/>
<keyword evidence="1" id="KW-0472">Membrane</keyword>
<evidence type="ECO:0000313" key="2">
    <source>
        <dbReference type="EMBL" id="SUB59875.1"/>
    </source>
</evidence>
<dbReference type="EMBL" id="UGTA01000001">
    <property type="protein sequence ID" value="SUB59875.1"/>
    <property type="molecule type" value="Genomic_DNA"/>
</dbReference>
<dbReference type="AlphaFoldDB" id="A0A379CDT8"/>
<dbReference type="PANTHER" id="PTHR34300">
    <property type="entry name" value="QUEUOSINE PRECURSOR TRANSPORTER-RELATED"/>
    <property type="match status" value="1"/>
</dbReference>
<accession>A0A379CDT8</accession>